<feature type="compositionally biased region" description="Low complexity" evidence="1">
    <location>
        <begin position="453"/>
        <end position="464"/>
    </location>
</feature>
<dbReference type="InterPro" id="IPR008160">
    <property type="entry name" value="Collagen"/>
</dbReference>
<feature type="region of interest" description="Disordered" evidence="1">
    <location>
        <begin position="579"/>
        <end position="600"/>
    </location>
</feature>
<evidence type="ECO:0000313" key="4">
    <source>
        <dbReference type="Proteomes" id="UP000250572"/>
    </source>
</evidence>
<gene>
    <name evidence="3" type="ORF">CCH79_00006615</name>
</gene>
<dbReference type="EMBL" id="NHOQ01000244">
    <property type="protein sequence ID" value="PWA31788.1"/>
    <property type="molecule type" value="Genomic_DNA"/>
</dbReference>
<comment type="caution">
    <text evidence="3">The sequence shown here is derived from an EMBL/GenBank/DDBJ whole genome shotgun (WGS) entry which is preliminary data.</text>
</comment>
<accession>A0A315W7X7</accession>
<dbReference type="PANTHER" id="PTHR24023">
    <property type="entry name" value="COLLAGEN ALPHA"/>
    <property type="match status" value="1"/>
</dbReference>
<dbReference type="Proteomes" id="UP000250572">
    <property type="component" value="Unassembled WGS sequence"/>
</dbReference>
<dbReference type="GO" id="GO:0030020">
    <property type="term" value="F:extracellular matrix structural constituent conferring tensile strength"/>
    <property type="evidence" value="ECO:0007669"/>
    <property type="project" value="TreeGrafter"/>
</dbReference>
<evidence type="ECO:0000313" key="3">
    <source>
        <dbReference type="EMBL" id="PWA31788.1"/>
    </source>
</evidence>
<feature type="signal peptide" evidence="2">
    <location>
        <begin position="1"/>
        <end position="21"/>
    </location>
</feature>
<protein>
    <recommendedName>
        <fullName evidence="5">Fibrillar collagen NC1 domain-containing protein</fullName>
    </recommendedName>
</protein>
<dbReference type="STRING" id="33528.ENSGAFP00000020192"/>
<feature type="compositionally biased region" description="Basic and acidic residues" evidence="1">
    <location>
        <begin position="240"/>
        <end position="255"/>
    </location>
</feature>
<feature type="region of interest" description="Disordered" evidence="1">
    <location>
        <begin position="305"/>
        <end position="354"/>
    </location>
</feature>
<sequence length="723" mass="75365">MTVFSALWVLFLCQLLSSSSAQDFRHKPPAILGLAPEESKGHKDRQDNQEGTALMGNRDLLGCQGKLAQKGKQEYQEDQENQGLTGPDGPAGRDGPPGEAIIKYMIYVVRNDGLNQTVKLDLRDHLDLLAGGDQEPQDYLGPMGCRAESDPREQQVFQDFQDLLALMDPRVLLSVLLVPPAHPGCQDSRARMQRHKSAGTHLATPPEANALPSSPSEAQRITKQPKQSFKMFGQLGHTGHKGDKGEPGKNGEKGDSGPPGQPGVPGTVGLQGPRGLRGLQGSMGSAGDRGFPGFRGKPGIAGIIGKTGDVGEKGPQGFKGPKGEIGKIGPKGAVGGAGPKGEPGIPGRDGKDGTPGLDGEKVSWTSSSGNILLHKQRAERVCLEKLELRGQKDKLVIQGRMGSKDPLESQGEIGVPGNRGIAGPRGVAGGIGPVGNSGPLGVKGFQGVKGALGDPGLPGPTGLRGEFGDRGVAGSDGLPGENGEPGPFGPVGQKGESGKRGELGPKGVTGPQGEIGARGPPGKPGPMGFQGEQGLPGIAGKTGVPGKLASEQHIRELCGSMIDDQIAQLAANLRRPLAPGTVGRPGPAGPPGKQGLGIQGPVDHQDTEACQEILEIQVPEVMLVRQVIRDLLAKPLMGLLETKDTKVFLEYVGLSKMAVMGLLEIRVSLESLAGQVGLGIRVLQGSVIQQPARERHQLGNPQTPKTIKHDFLQPDRSALRREG</sequence>
<evidence type="ECO:0000256" key="2">
    <source>
        <dbReference type="SAM" id="SignalP"/>
    </source>
</evidence>
<feature type="region of interest" description="Disordered" evidence="1">
    <location>
        <begin position="68"/>
        <end position="96"/>
    </location>
</feature>
<keyword evidence="4" id="KW-1185">Reference proteome</keyword>
<organism evidence="3 4">
    <name type="scientific">Gambusia affinis</name>
    <name type="common">Western mosquitofish</name>
    <name type="synonym">Heterandria affinis</name>
    <dbReference type="NCBI Taxonomy" id="33528"/>
    <lineage>
        <taxon>Eukaryota</taxon>
        <taxon>Metazoa</taxon>
        <taxon>Chordata</taxon>
        <taxon>Craniata</taxon>
        <taxon>Vertebrata</taxon>
        <taxon>Euteleostomi</taxon>
        <taxon>Actinopterygii</taxon>
        <taxon>Neopterygii</taxon>
        <taxon>Teleostei</taxon>
        <taxon>Neoteleostei</taxon>
        <taxon>Acanthomorphata</taxon>
        <taxon>Ovalentaria</taxon>
        <taxon>Atherinomorphae</taxon>
        <taxon>Cyprinodontiformes</taxon>
        <taxon>Poeciliidae</taxon>
        <taxon>Poeciliinae</taxon>
        <taxon>Gambusia</taxon>
    </lineage>
</organism>
<dbReference type="PANTHER" id="PTHR24023:SF1073">
    <property type="entry name" value="COLLAGEN ALPHA-3(IX) CHAIN PRECURSOR"/>
    <property type="match status" value="1"/>
</dbReference>
<feature type="region of interest" description="Disordered" evidence="1">
    <location>
        <begin position="402"/>
        <end position="432"/>
    </location>
</feature>
<reference evidence="3 4" key="1">
    <citation type="journal article" date="2018" name="G3 (Bethesda)">
        <title>A High-Quality Reference Genome for the Invasive Mosquitofish Gambusia affinis Using a Chicago Library.</title>
        <authorList>
            <person name="Hoffberg S.L."/>
            <person name="Troendle N.J."/>
            <person name="Glenn T.C."/>
            <person name="Mahmud O."/>
            <person name="Louha S."/>
            <person name="Chalopin D."/>
            <person name="Bennetzen J.L."/>
            <person name="Mauricio R."/>
        </authorList>
    </citation>
    <scope>NUCLEOTIDE SEQUENCE [LARGE SCALE GENOMIC DNA]</scope>
    <source>
        <strain evidence="3">NE01/NJP1002.9</strain>
        <tissue evidence="3">Muscle</tissue>
    </source>
</reference>
<dbReference type="GO" id="GO:0031012">
    <property type="term" value="C:extracellular matrix"/>
    <property type="evidence" value="ECO:0007669"/>
    <property type="project" value="TreeGrafter"/>
</dbReference>
<feature type="region of interest" description="Disordered" evidence="1">
    <location>
        <begin position="453"/>
        <end position="542"/>
    </location>
</feature>
<dbReference type="AlphaFoldDB" id="A0A315W7X7"/>
<feature type="compositionally biased region" description="Low complexity" evidence="1">
    <location>
        <begin position="87"/>
        <end position="96"/>
    </location>
</feature>
<feature type="compositionally biased region" description="Polar residues" evidence="1">
    <location>
        <begin position="211"/>
        <end position="227"/>
    </location>
</feature>
<feature type="chain" id="PRO_5016337412" description="Fibrillar collagen NC1 domain-containing protein" evidence="2">
    <location>
        <begin position="22"/>
        <end position="723"/>
    </location>
</feature>
<feature type="region of interest" description="Disordered" evidence="1">
    <location>
        <begin position="185"/>
        <end position="290"/>
    </location>
</feature>
<dbReference type="Pfam" id="PF01391">
    <property type="entry name" value="Collagen"/>
    <property type="match status" value="3"/>
</dbReference>
<feature type="compositionally biased region" description="Gly residues" evidence="1">
    <location>
        <begin position="332"/>
        <end position="341"/>
    </location>
</feature>
<proteinExistence type="predicted"/>
<evidence type="ECO:0000256" key="1">
    <source>
        <dbReference type="SAM" id="MobiDB-lite"/>
    </source>
</evidence>
<feature type="compositionally biased region" description="Low complexity" evidence="1">
    <location>
        <begin position="264"/>
        <end position="280"/>
    </location>
</feature>
<keyword evidence="2" id="KW-0732">Signal</keyword>
<dbReference type="GO" id="GO:0030198">
    <property type="term" value="P:extracellular matrix organization"/>
    <property type="evidence" value="ECO:0007669"/>
    <property type="project" value="TreeGrafter"/>
</dbReference>
<dbReference type="InterPro" id="IPR050149">
    <property type="entry name" value="Collagen_superfamily"/>
</dbReference>
<evidence type="ECO:0008006" key="5">
    <source>
        <dbReference type="Google" id="ProtNLM"/>
    </source>
</evidence>
<dbReference type="GO" id="GO:0005615">
    <property type="term" value="C:extracellular space"/>
    <property type="evidence" value="ECO:0007669"/>
    <property type="project" value="TreeGrafter"/>
</dbReference>
<name>A0A315W7X7_GAMAF</name>